<evidence type="ECO:0000313" key="2">
    <source>
        <dbReference type="EMBL" id="KXS16315.1"/>
    </source>
</evidence>
<organism evidence="2 3">
    <name type="scientific">Gonapodya prolifera (strain JEL478)</name>
    <name type="common">Monoblepharis prolifera</name>
    <dbReference type="NCBI Taxonomy" id="1344416"/>
    <lineage>
        <taxon>Eukaryota</taxon>
        <taxon>Fungi</taxon>
        <taxon>Fungi incertae sedis</taxon>
        <taxon>Chytridiomycota</taxon>
        <taxon>Chytridiomycota incertae sedis</taxon>
        <taxon>Monoblepharidomycetes</taxon>
        <taxon>Monoblepharidales</taxon>
        <taxon>Gonapodyaceae</taxon>
        <taxon>Gonapodya</taxon>
    </lineage>
</organism>
<dbReference type="AlphaFoldDB" id="A0A139AIU4"/>
<evidence type="ECO:0000313" key="3">
    <source>
        <dbReference type="Proteomes" id="UP000070544"/>
    </source>
</evidence>
<accession>A0A139AIU4</accession>
<protein>
    <submittedName>
        <fullName evidence="2">Uncharacterized protein</fullName>
    </submittedName>
</protein>
<feature type="transmembrane region" description="Helical" evidence="1">
    <location>
        <begin position="29"/>
        <end position="48"/>
    </location>
</feature>
<keyword evidence="1" id="KW-0812">Transmembrane</keyword>
<gene>
    <name evidence="2" type="ORF">M427DRAFT_296125</name>
</gene>
<reference evidence="2 3" key="1">
    <citation type="journal article" date="2015" name="Genome Biol. Evol.">
        <title>Phylogenomic analyses indicate that early fungi evolved digesting cell walls of algal ancestors of land plants.</title>
        <authorList>
            <person name="Chang Y."/>
            <person name="Wang S."/>
            <person name="Sekimoto S."/>
            <person name="Aerts A.L."/>
            <person name="Choi C."/>
            <person name="Clum A."/>
            <person name="LaButti K.M."/>
            <person name="Lindquist E.A."/>
            <person name="Yee Ngan C."/>
            <person name="Ohm R.A."/>
            <person name="Salamov A.A."/>
            <person name="Grigoriev I.V."/>
            <person name="Spatafora J.W."/>
            <person name="Berbee M.L."/>
        </authorList>
    </citation>
    <scope>NUCLEOTIDE SEQUENCE [LARGE SCALE GENOMIC DNA]</scope>
    <source>
        <strain evidence="2 3">JEL478</strain>
    </source>
</reference>
<keyword evidence="1" id="KW-1133">Transmembrane helix</keyword>
<keyword evidence="3" id="KW-1185">Reference proteome</keyword>
<dbReference type="Proteomes" id="UP000070544">
    <property type="component" value="Unassembled WGS sequence"/>
</dbReference>
<keyword evidence="1" id="KW-0472">Membrane</keyword>
<sequence length="259" mass="27713">MRSRGFGELFNPAFTNRMKAIRGSQMDNVASMIVWLIAISPLFVGSIVHGSCDGDAWMSLPGVRNITIPDGASVTINADVQAGLRMNTTTQTTLEWTIYSPRNDTFQVAPPGSDGLKGAIRVAEYPFCNAGLSQFQMPQSNESIFSNANHGTLNVTCKTGFANKTCDIVYFLNVSSAAVSNIQSGPTTNASLTTLAPVGAFGVPRNSSGGSIQKRQNEFESSSSHSNLNKRSVYINSKYKGVWSYSYGTCTVSGDSGCK</sequence>
<evidence type="ECO:0000256" key="1">
    <source>
        <dbReference type="SAM" id="Phobius"/>
    </source>
</evidence>
<proteinExistence type="predicted"/>
<name>A0A139AIU4_GONPJ</name>
<dbReference type="EMBL" id="KQ965754">
    <property type="protein sequence ID" value="KXS16315.1"/>
    <property type="molecule type" value="Genomic_DNA"/>
</dbReference>